<sequence>MATWQWLTRNSLRPSAFGLRRLFLFYTISKEVIRISYDNFKAFYLKMQSIIYLFLAALLYPSVKGCQVRHEISASHIETQLKLLGARSQSTIPTGKTALTNVCVFDGWSIGEPTTVVIDGDSITFDSRGVLRTIDGEGGVLLPGLIDSHVHLSSLASLETLSSYGVTTAMDMGCGNYTLCSALRDQIGLTSYFGAGIGAVAPNSTHVTVFGSKGIVTEPSEAPEFVAHVFGNGSNYMKIISEPNGFDQAIHNALVSATHALGKVSMTHAQDLPSYEVAILSKTNGIQHVPFDTPLTEAMAQRIKQQMQYVTPTLNIGKIVTANMTVESIISPGVNLSYAAGVSSLQRLLRAGVPILAGTDAIDFSNNLLQGDLIGVTLHRELEYLTEAGMSEVDVLRAATVVPSMVHNLTGRGSIREGYRADLLLLKPGSNPVQNISKTIDIARVWNGGIEYLSVAGKK</sequence>
<dbReference type="PANTHER" id="PTHR43135:SF3">
    <property type="entry name" value="ALPHA-D-RIBOSE 1-METHYLPHOSPHONATE 5-TRIPHOSPHATE DIPHOSPHATASE"/>
    <property type="match status" value="1"/>
</dbReference>
<dbReference type="Proteomes" id="UP000256645">
    <property type="component" value="Unassembled WGS sequence"/>
</dbReference>
<dbReference type="EMBL" id="PDLM01000012">
    <property type="protein sequence ID" value="RDW65137.1"/>
    <property type="molecule type" value="Genomic_DNA"/>
</dbReference>
<dbReference type="Gene3D" id="1.20.58.520">
    <property type="entry name" value="Amidohydrolase"/>
    <property type="match status" value="1"/>
</dbReference>
<evidence type="ECO:0000259" key="1">
    <source>
        <dbReference type="Pfam" id="PF01979"/>
    </source>
</evidence>
<dbReference type="InterPro" id="IPR032466">
    <property type="entry name" value="Metal_Hydrolase"/>
</dbReference>
<gene>
    <name evidence="2" type="ORF">BP6252_10788</name>
</gene>
<dbReference type="InterPro" id="IPR011059">
    <property type="entry name" value="Metal-dep_hydrolase_composite"/>
</dbReference>
<evidence type="ECO:0000313" key="2">
    <source>
        <dbReference type="EMBL" id="RDW65137.1"/>
    </source>
</evidence>
<reference evidence="2 3" key="1">
    <citation type="journal article" date="2018" name="IMA Fungus">
        <title>IMA Genome-F 9: Draft genome sequence of Annulohypoxylon stygium, Aspergillus mulundensis, Berkeleyomyces basicola (syn. Thielaviopsis basicola), Ceratocystis smalleyi, two Cercospora beticola strains, Coleophoma cylindrospora, Fusarium fracticaudum, Phialophora cf. hyalina, and Morchella septimelata.</title>
        <authorList>
            <person name="Wingfield B.D."/>
            <person name="Bills G.F."/>
            <person name="Dong Y."/>
            <person name="Huang W."/>
            <person name="Nel W.J."/>
            <person name="Swalarsk-Parry B.S."/>
            <person name="Vaghefi N."/>
            <person name="Wilken P.M."/>
            <person name="An Z."/>
            <person name="de Beer Z.W."/>
            <person name="De Vos L."/>
            <person name="Chen L."/>
            <person name="Duong T.A."/>
            <person name="Gao Y."/>
            <person name="Hammerbacher A."/>
            <person name="Kikkert J.R."/>
            <person name="Li Y."/>
            <person name="Li H."/>
            <person name="Li K."/>
            <person name="Li Q."/>
            <person name="Liu X."/>
            <person name="Ma X."/>
            <person name="Naidoo K."/>
            <person name="Pethybridge S.J."/>
            <person name="Sun J."/>
            <person name="Steenkamp E.T."/>
            <person name="van der Nest M.A."/>
            <person name="van Wyk S."/>
            <person name="Wingfield M.J."/>
            <person name="Xiong C."/>
            <person name="Yue Q."/>
            <person name="Zhang X."/>
        </authorList>
    </citation>
    <scope>NUCLEOTIDE SEQUENCE [LARGE SCALE GENOMIC DNA]</scope>
    <source>
        <strain evidence="2 3">BP6252</strain>
    </source>
</reference>
<protein>
    <recommendedName>
        <fullName evidence="1">Amidohydrolase-related domain-containing protein</fullName>
    </recommendedName>
</protein>
<dbReference type="Gene3D" id="2.30.40.10">
    <property type="entry name" value="Urease, subunit C, domain 1"/>
    <property type="match status" value="1"/>
</dbReference>
<dbReference type="InterPro" id="IPR006680">
    <property type="entry name" value="Amidohydro-rel"/>
</dbReference>
<evidence type="ECO:0000313" key="3">
    <source>
        <dbReference type="Proteomes" id="UP000256645"/>
    </source>
</evidence>
<proteinExistence type="predicted"/>
<dbReference type="OrthoDB" id="3532391at2759"/>
<dbReference type="Gene3D" id="3.40.50.10910">
    <property type="entry name" value="Amidohydrolase"/>
    <property type="match status" value="1"/>
</dbReference>
<keyword evidence="3" id="KW-1185">Reference proteome</keyword>
<dbReference type="InterPro" id="IPR051781">
    <property type="entry name" value="Metallo-dep_Hydrolase"/>
</dbReference>
<dbReference type="GO" id="GO:0016810">
    <property type="term" value="F:hydrolase activity, acting on carbon-nitrogen (but not peptide) bonds"/>
    <property type="evidence" value="ECO:0007669"/>
    <property type="project" value="InterPro"/>
</dbReference>
<organism evidence="2 3">
    <name type="scientific">Coleophoma cylindrospora</name>
    <dbReference type="NCBI Taxonomy" id="1849047"/>
    <lineage>
        <taxon>Eukaryota</taxon>
        <taxon>Fungi</taxon>
        <taxon>Dikarya</taxon>
        <taxon>Ascomycota</taxon>
        <taxon>Pezizomycotina</taxon>
        <taxon>Leotiomycetes</taxon>
        <taxon>Helotiales</taxon>
        <taxon>Dermateaceae</taxon>
        <taxon>Coleophoma</taxon>
    </lineage>
</organism>
<accession>A0A3D8QTN4</accession>
<dbReference type="AlphaFoldDB" id="A0A3D8QTN4"/>
<name>A0A3D8QTN4_9HELO</name>
<dbReference type="PANTHER" id="PTHR43135">
    <property type="entry name" value="ALPHA-D-RIBOSE 1-METHYLPHOSPHONATE 5-TRIPHOSPHATE DIPHOSPHATASE"/>
    <property type="match status" value="1"/>
</dbReference>
<dbReference type="Gene3D" id="3.30.110.90">
    <property type="entry name" value="Amidohydrolase"/>
    <property type="match status" value="1"/>
</dbReference>
<dbReference type="SUPFAM" id="SSF51556">
    <property type="entry name" value="Metallo-dependent hydrolases"/>
    <property type="match status" value="1"/>
</dbReference>
<feature type="domain" description="Amidohydrolase-related" evidence="1">
    <location>
        <begin position="140"/>
        <end position="448"/>
    </location>
</feature>
<dbReference type="Pfam" id="PF01979">
    <property type="entry name" value="Amidohydro_1"/>
    <property type="match status" value="1"/>
</dbReference>
<comment type="caution">
    <text evidence="2">The sequence shown here is derived from an EMBL/GenBank/DDBJ whole genome shotgun (WGS) entry which is preliminary data.</text>
</comment>
<dbReference type="STRING" id="1849047.A0A3D8QTN4"/>
<dbReference type="SUPFAM" id="SSF51338">
    <property type="entry name" value="Composite domain of metallo-dependent hydrolases"/>
    <property type="match status" value="1"/>
</dbReference>